<comment type="caution">
    <text evidence="1">The sequence shown here is derived from an EMBL/GenBank/DDBJ whole genome shotgun (WGS) entry which is preliminary data.</text>
</comment>
<organism evidence="1 2">
    <name type="scientific">Stentor coeruleus</name>
    <dbReference type="NCBI Taxonomy" id="5963"/>
    <lineage>
        <taxon>Eukaryota</taxon>
        <taxon>Sar</taxon>
        <taxon>Alveolata</taxon>
        <taxon>Ciliophora</taxon>
        <taxon>Postciliodesmatophora</taxon>
        <taxon>Heterotrichea</taxon>
        <taxon>Heterotrichida</taxon>
        <taxon>Stentoridae</taxon>
        <taxon>Stentor</taxon>
    </lineage>
</organism>
<proteinExistence type="predicted"/>
<dbReference type="AlphaFoldDB" id="A0A1R2AWC0"/>
<evidence type="ECO:0000313" key="2">
    <source>
        <dbReference type="Proteomes" id="UP000187209"/>
    </source>
</evidence>
<keyword evidence="2" id="KW-1185">Reference proteome</keyword>
<gene>
    <name evidence="1" type="ORF">SteCoe_33797</name>
</gene>
<protein>
    <submittedName>
        <fullName evidence="1">Uncharacterized protein</fullName>
    </submittedName>
</protein>
<dbReference type="Proteomes" id="UP000187209">
    <property type="component" value="Unassembled WGS sequence"/>
</dbReference>
<sequence length="86" mass="9516">MGCSGIKSKSQVSVRIKSQMFETNSINSTKAKRSQICTSLSESDLINKKKMQHVPKLDMTKSGLYASRMSKAKINSALTRSTQIEC</sequence>
<reference evidence="1 2" key="1">
    <citation type="submission" date="2016-11" db="EMBL/GenBank/DDBJ databases">
        <title>The macronuclear genome of Stentor coeruleus: a giant cell with tiny introns.</title>
        <authorList>
            <person name="Slabodnick M."/>
            <person name="Ruby J.G."/>
            <person name="Reiff S.B."/>
            <person name="Swart E.C."/>
            <person name="Gosai S."/>
            <person name="Prabakaran S."/>
            <person name="Witkowska E."/>
            <person name="Larue G.E."/>
            <person name="Fisher S."/>
            <person name="Freeman R.M."/>
            <person name="Gunawardena J."/>
            <person name="Chu W."/>
            <person name="Stover N.A."/>
            <person name="Gregory B.D."/>
            <person name="Nowacki M."/>
            <person name="Derisi J."/>
            <person name="Roy S.W."/>
            <person name="Marshall W.F."/>
            <person name="Sood P."/>
        </authorList>
    </citation>
    <scope>NUCLEOTIDE SEQUENCE [LARGE SCALE GENOMIC DNA]</scope>
    <source>
        <strain evidence="1">WM001</strain>
    </source>
</reference>
<name>A0A1R2AWC0_9CILI</name>
<evidence type="ECO:0000313" key="1">
    <source>
        <dbReference type="EMBL" id="OMJ68690.1"/>
    </source>
</evidence>
<dbReference type="EMBL" id="MPUH01001294">
    <property type="protein sequence ID" value="OMJ68690.1"/>
    <property type="molecule type" value="Genomic_DNA"/>
</dbReference>
<accession>A0A1R2AWC0</accession>